<dbReference type="Proteomes" id="UP001501337">
    <property type="component" value="Unassembled WGS sequence"/>
</dbReference>
<dbReference type="RefSeq" id="WP_344803333.1">
    <property type="nucleotide sequence ID" value="NZ_BAABBO010000001.1"/>
</dbReference>
<evidence type="ECO:0000256" key="6">
    <source>
        <dbReference type="ARBA" id="ARBA00022989"/>
    </source>
</evidence>
<evidence type="ECO:0000256" key="1">
    <source>
        <dbReference type="ARBA" id="ARBA00004651"/>
    </source>
</evidence>
<evidence type="ECO:0000256" key="3">
    <source>
        <dbReference type="ARBA" id="ARBA00022475"/>
    </source>
</evidence>
<comment type="similarity">
    <text evidence="8">Belongs to the exbB/tolQ family.</text>
</comment>
<feature type="domain" description="MotA/TolQ/ExbB proton channel" evidence="10">
    <location>
        <begin position="72"/>
        <end position="194"/>
    </location>
</feature>
<protein>
    <recommendedName>
        <fullName evidence="10">MotA/TolQ/ExbB proton channel domain-containing protein</fullName>
    </recommendedName>
</protein>
<proteinExistence type="inferred from homology"/>
<feature type="transmembrane region" description="Helical" evidence="9">
    <location>
        <begin position="112"/>
        <end position="136"/>
    </location>
</feature>
<reference evidence="12" key="1">
    <citation type="journal article" date="2019" name="Int. J. Syst. Evol. Microbiol.">
        <title>The Global Catalogue of Microorganisms (GCM) 10K type strain sequencing project: providing services to taxonomists for standard genome sequencing and annotation.</title>
        <authorList>
            <consortium name="The Broad Institute Genomics Platform"/>
            <consortium name="The Broad Institute Genome Sequencing Center for Infectious Disease"/>
            <person name="Wu L."/>
            <person name="Ma J."/>
        </authorList>
    </citation>
    <scope>NUCLEOTIDE SEQUENCE [LARGE SCALE GENOMIC DNA]</scope>
    <source>
        <strain evidence="12">JCM 17555</strain>
    </source>
</reference>
<dbReference type="PANTHER" id="PTHR30625">
    <property type="entry name" value="PROTEIN TOLQ"/>
    <property type="match status" value="1"/>
</dbReference>
<evidence type="ECO:0000256" key="8">
    <source>
        <dbReference type="RuleBase" id="RU004057"/>
    </source>
</evidence>
<evidence type="ECO:0000256" key="7">
    <source>
        <dbReference type="ARBA" id="ARBA00023136"/>
    </source>
</evidence>
<keyword evidence="12" id="KW-1185">Reference proteome</keyword>
<evidence type="ECO:0000313" key="11">
    <source>
        <dbReference type="EMBL" id="GAA3950598.1"/>
    </source>
</evidence>
<evidence type="ECO:0000256" key="2">
    <source>
        <dbReference type="ARBA" id="ARBA00022448"/>
    </source>
</evidence>
<keyword evidence="5 8" id="KW-0653">Protein transport</keyword>
<evidence type="ECO:0000256" key="4">
    <source>
        <dbReference type="ARBA" id="ARBA00022692"/>
    </source>
</evidence>
<dbReference type="EMBL" id="BAABBO010000001">
    <property type="protein sequence ID" value="GAA3950598.1"/>
    <property type="molecule type" value="Genomic_DNA"/>
</dbReference>
<dbReference type="InterPro" id="IPR050790">
    <property type="entry name" value="ExbB/TolQ_transport"/>
</dbReference>
<dbReference type="Pfam" id="PF01618">
    <property type="entry name" value="MotA_ExbB"/>
    <property type="match status" value="1"/>
</dbReference>
<gene>
    <name evidence="11" type="ORF">GCM10022278_07140</name>
</gene>
<organism evidence="11 12">
    <name type="scientific">Allohahella marinimesophila</name>
    <dbReference type="NCBI Taxonomy" id="1054972"/>
    <lineage>
        <taxon>Bacteria</taxon>
        <taxon>Pseudomonadati</taxon>
        <taxon>Pseudomonadota</taxon>
        <taxon>Gammaproteobacteria</taxon>
        <taxon>Oceanospirillales</taxon>
        <taxon>Hahellaceae</taxon>
        <taxon>Allohahella</taxon>
    </lineage>
</organism>
<keyword evidence="3" id="KW-1003">Cell membrane</keyword>
<keyword evidence="4 9" id="KW-0812">Transmembrane</keyword>
<comment type="subcellular location">
    <subcellularLocation>
        <location evidence="1">Cell membrane</location>
        <topology evidence="1">Multi-pass membrane protein</topology>
    </subcellularLocation>
    <subcellularLocation>
        <location evidence="8">Membrane</location>
        <topology evidence="8">Multi-pass membrane protein</topology>
    </subcellularLocation>
</comment>
<keyword evidence="2 8" id="KW-0813">Transport</keyword>
<name>A0ABP7NNM6_9GAMM</name>
<evidence type="ECO:0000256" key="5">
    <source>
        <dbReference type="ARBA" id="ARBA00022927"/>
    </source>
</evidence>
<feature type="transmembrane region" description="Helical" evidence="9">
    <location>
        <begin position="14"/>
        <end position="34"/>
    </location>
</feature>
<comment type="caution">
    <text evidence="11">The sequence shown here is derived from an EMBL/GenBank/DDBJ whole genome shotgun (WGS) entry which is preliminary data.</text>
</comment>
<dbReference type="InterPro" id="IPR002898">
    <property type="entry name" value="MotA_ExbB_proton_chnl"/>
</dbReference>
<keyword evidence="7 9" id="KW-0472">Membrane</keyword>
<evidence type="ECO:0000256" key="9">
    <source>
        <dbReference type="SAM" id="Phobius"/>
    </source>
</evidence>
<dbReference type="PANTHER" id="PTHR30625:SF15">
    <property type="entry name" value="BIOPOLYMER TRANSPORT PROTEIN EXBB"/>
    <property type="match status" value="1"/>
</dbReference>
<keyword evidence="6 9" id="KW-1133">Transmembrane helix</keyword>
<evidence type="ECO:0000259" key="10">
    <source>
        <dbReference type="Pfam" id="PF01618"/>
    </source>
</evidence>
<evidence type="ECO:0000313" key="12">
    <source>
        <dbReference type="Proteomes" id="UP001501337"/>
    </source>
</evidence>
<accession>A0ABP7NNM6</accession>
<sequence>MNQLITSFVEGGPVVWTLFAFSVFAATIAVAKFWQFAVELRLSDAAPAKALDLLDAGDRSAALQLVNNRQSLRARIIRQVLHVFEQPGLAPEEAREEAMRQARLNAADLTSYLRVLEVIATLAPLLGLLGTVMGMIEAFKAMEIAGANVDPAVLSGGIWQALLTTAIGLAVAIPVSLLHSWFERRSELEAAAIENQLQRMFTAEARLRGHKQPSMARAAA</sequence>
<feature type="transmembrane region" description="Helical" evidence="9">
    <location>
        <begin position="156"/>
        <end position="178"/>
    </location>
</feature>